<dbReference type="OMA" id="FADMKQV"/>
<accession>W3XRX6</accession>
<dbReference type="RefSeq" id="XP_007828601.1">
    <property type="nucleotide sequence ID" value="XM_007830410.1"/>
</dbReference>
<name>W3XRX6_PESFW</name>
<keyword evidence="4" id="KW-1185">Reference proteome</keyword>
<protein>
    <submittedName>
        <fullName evidence="3">Uncharacterized protein</fullName>
    </submittedName>
</protein>
<dbReference type="InParanoid" id="W3XRX6"/>
<feature type="region of interest" description="Disordered" evidence="2">
    <location>
        <begin position="1"/>
        <end position="61"/>
    </location>
</feature>
<dbReference type="eggNOG" id="ENOG502T2EZ">
    <property type="taxonomic scope" value="Eukaryota"/>
</dbReference>
<dbReference type="OrthoDB" id="5428925at2759"/>
<feature type="compositionally biased region" description="Polar residues" evidence="2">
    <location>
        <begin position="161"/>
        <end position="184"/>
    </location>
</feature>
<gene>
    <name evidence="3" type="ORF">PFICI_01829</name>
</gene>
<evidence type="ECO:0000256" key="2">
    <source>
        <dbReference type="SAM" id="MobiDB-lite"/>
    </source>
</evidence>
<evidence type="ECO:0000256" key="1">
    <source>
        <dbReference type="SAM" id="Coils"/>
    </source>
</evidence>
<sequence>MRVGLFKSTSSAGRPRAGHSNVRGKVISAPIPIPNPADDDEFPMRRPGTGLATPLGNEGLSKLLVPPERASTLDPQSMSSGQLPSEVVVPEERLETPLQADPVFASDTSDSPAQGRTNSNTLRYSVISNNTDTDQSRTAPQRKRSTLRTTLGRLFGRRKSPSSLGTQRKSSSGSAEQQQRQSKPSALGRAPTREAEPKRSASLPITEFDRALRSHSVGPNDHLAIESARTSYNGGSLRYRRRAATTSSKLYARRSEGMGAMAGLSPRPASTHARSTQDGLDQSNPENIGRAITSDVLMQHRRSRSLSQITNVVEGPTQRNRQDEIRYWRESYDPGFQSQASSIAAVELDNDDTGHVTMDMPEQVPLDDRPKTPPQPFDFGPLAGMRITQAASLEERVATLESRNEKLERLVAQLFDLVPGANSHRFARQQPQTPPTAYTSSTLAPALYRTTTEERGHSKYASSQHSNDSFGDGVTFIGSLPPGPGPLNRPTSNVTATVRGASSLPTLARDSAVDDRYTNLLTMFENERAARHYLEAQVKQLVHRIELMSTPRKANIMSLSGPAMTHSVFEHDDDDDDDDDDTDDARRDDVSESDAFETPREEYSKHALGAFGEELTDEDADGSRKKAARTLSLSQLTMAKSRTRRPASAESGVEL</sequence>
<feature type="compositionally biased region" description="Acidic residues" evidence="2">
    <location>
        <begin position="571"/>
        <end position="583"/>
    </location>
</feature>
<feature type="compositionally biased region" description="Polar residues" evidence="2">
    <location>
        <begin position="272"/>
        <end position="286"/>
    </location>
</feature>
<dbReference type="STRING" id="1229662.W3XRX6"/>
<keyword evidence="1" id="KW-0175">Coiled coil</keyword>
<reference evidence="4" key="1">
    <citation type="journal article" date="2015" name="BMC Genomics">
        <title>Genomic and transcriptomic analysis of the endophytic fungus Pestalotiopsis fici reveals its lifestyle and high potential for synthesis of natural products.</title>
        <authorList>
            <person name="Wang X."/>
            <person name="Zhang X."/>
            <person name="Liu L."/>
            <person name="Xiang M."/>
            <person name="Wang W."/>
            <person name="Sun X."/>
            <person name="Che Y."/>
            <person name="Guo L."/>
            <person name="Liu G."/>
            <person name="Guo L."/>
            <person name="Wang C."/>
            <person name="Yin W.B."/>
            <person name="Stadler M."/>
            <person name="Zhang X."/>
            <person name="Liu X."/>
        </authorList>
    </citation>
    <scope>NUCLEOTIDE SEQUENCE [LARGE SCALE GENOMIC DNA]</scope>
    <source>
        <strain evidence="4">W106-1 / CGMCC3.15140</strain>
    </source>
</reference>
<dbReference type="KEGG" id="pfy:PFICI_01829"/>
<evidence type="ECO:0000313" key="3">
    <source>
        <dbReference type="EMBL" id="ETS88001.1"/>
    </source>
</evidence>
<feature type="region of interest" description="Disordered" evidence="2">
    <location>
        <begin position="101"/>
        <end position="205"/>
    </location>
</feature>
<dbReference type="HOGENOM" id="CLU_015357_0_0_1"/>
<feature type="region of interest" description="Disordered" evidence="2">
    <location>
        <begin position="260"/>
        <end position="287"/>
    </location>
</feature>
<evidence type="ECO:0000313" key="4">
    <source>
        <dbReference type="Proteomes" id="UP000030651"/>
    </source>
</evidence>
<dbReference type="AlphaFoldDB" id="W3XRX6"/>
<feature type="compositionally biased region" description="Polar residues" evidence="2">
    <location>
        <begin position="106"/>
        <end position="139"/>
    </location>
</feature>
<feature type="region of interest" description="Disordered" evidence="2">
    <location>
        <begin position="472"/>
        <end position="494"/>
    </location>
</feature>
<feature type="compositionally biased region" description="Polar residues" evidence="2">
    <location>
        <begin position="631"/>
        <end position="640"/>
    </location>
</feature>
<organism evidence="3 4">
    <name type="scientific">Pestalotiopsis fici (strain W106-1 / CGMCC3.15140)</name>
    <dbReference type="NCBI Taxonomy" id="1229662"/>
    <lineage>
        <taxon>Eukaryota</taxon>
        <taxon>Fungi</taxon>
        <taxon>Dikarya</taxon>
        <taxon>Ascomycota</taxon>
        <taxon>Pezizomycotina</taxon>
        <taxon>Sordariomycetes</taxon>
        <taxon>Xylariomycetidae</taxon>
        <taxon>Amphisphaeriales</taxon>
        <taxon>Sporocadaceae</taxon>
        <taxon>Pestalotiopsis</taxon>
    </lineage>
</organism>
<dbReference type="GeneID" id="19266842"/>
<feature type="region of interest" description="Disordered" evidence="2">
    <location>
        <begin position="566"/>
        <end position="655"/>
    </location>
</feature>
<dbReference type="EMBL" id="KI912109">
    <property type="protein sequence ID" value="ETS88001.1"/>
    <property type="molecule type" value="Genomic_DNA"/>
</dbReference>
<feature type="coiled-coil region" evidence="1">
    <location>
        <begin position="390"/>
        <end position="417"/>
    </location>
</feature>
<proteinExistence type="predicted"/>
<dbReference type="Proteomes" id="UP000030651">
    <property type="component" value="Unassembled WGS sequence"/>
</dbReference>